<evidence type="ECO:0000313" key="2">
    <source>
        <dbReference type="Proteomes" id="UP001295684"/>
    </source>
</evidence>
<dbReference type="Proteomes" id="UP001295684">
    <property type="component" value="Unassembled WGS sequence"/>
</dbReference>
<sequence length="82" mass="9568">MCSSECAITFSYVNCIVEEFYMTSLLSIYFSRSVLTEKMVASILFSYLQYHLPQPCTFSSVCIKINLKYLVPWQWVPKCENT</sequence>
<gene>
    <name evidence="1" type="ORF">ECRASSUSDP1_LOCUS28575</name>
</gene>
<comment type="caution">
    <text evidence="1">The sequence shown here is derived from an EMBL/GenBank/DDBJ whole genome shotgun (WGS) entry which is preliminary data.</text>
</comment>
<accession>A0AAD1Y926</accession>
<protein>
    <submittedName>
        <fullName evidence="1">Uncharacterized protein</fullName>
    </submittedName>
</protein>
<evidence type="ECO:0000313" key="1">
    <source>
        <dbReference type="EMBL" id="CAI2386949.1"/>
    </source>
</evidence>
<proteinExistence type="predicted"/>
<keyword evidence="2" id="KW-1185">Reference proteome</keyword>
<dbReference type="EMBL" id="CAMPGE010029477">
    <property type="protein sequence ID" value="CAI2386949.1"/>
    <property type="molecule type" value="Genomic_DNA"/>
</dbReference>
<name>A0AAD1Y926_EUPCR</name>
<organism evidence="1 2">
    <name type="scientific">Euplotes crassus</name>
    <dbReference type="NCBI Taxonomy" id="5936"/>
    <lineage>
        <taxon>Eukaryota</taxon>
        <taxon>Sar</taxon>
        <taxon>Alveolata</taxon>
        <taxon>Ciliophora</taxon>
        <taxon>Intramacronucleata</taxon>
        <taxon>Spirotrichea</taxon>
        <taxon>Hypotrichia</taxon>
        <taxon>Euplotida</taxon>
        <taxon>Euplotidae</taxon>
        <taxon>Moneuplotes</taxon>
    </lineage>
</organism>
<reference evidence="1" key="1">
    <citation type="submission" date="2023-07" db="EMBL/GenBank/DDBJ databases">
        <authorList>
            <consortium name="AG Swart"/>
            <person name="Singh M."/>
            <person name="Singh A."/>
            <person name="Seah K."/>
            <person name="Emmerich C."/>
        </authorList>
    </citation>
    <scope>NUCLEOTIDE SEQUENCE</scope>
    <source>
        <strain evidence="1">DP1</strain>
    </source>
</reference>
<dbReference type="AlphaFoldDB" id="A0AAD1Y926"/>